<proteinExistence type="predicted"/>
<reference evidence="1 2" key="1">
    <citation type="journal article" date="2016" name="Nat. Commun.">
        <title>Thousands of microbial genomes shed light on interconnected biogeochemical processes in an aquifer system.</title>
        <authorList>
            <person name="Anantharaman K."/>
            <person name="Brown C.T."/>
            <person name="Hug L.A."/>
            <person name="Sharon I."/>
            <person name="Castelle C.J."/>
            <person name="Probst A.J."/>
            <person name="Thomas B.C."/>
            <person name="Singh A."/>
            <person name="Wilkins M.J."/>
            <person name="Karaoz U."/>
            <person name="Brodie E.L."/>
            <person name="Williams K.H."/>
            <person name="Hubbard S.S."/>
            <person name="Banfield J.F."/>
        </authorList>
    </citation>
    <scope>NUCLEOTIDE SEQUENCE [LARGE SCALE GENOMIC DNA]</scope>
</reference>
<protein>
    <submittedName>
        <fullName evidence="1">Uncharacterized protein</fullName>
    </submittedName>
</protein>
<accession>A0A1F6MH89</accession>
<dbReference type="AlphaFoldDB" id="A0A1F6MH89"/>
<evidence type="ECO:0000313" key="1">
    <source>
        <dbReference type="EMBL" id="OGH71025.1"/>
    </source>
</evidence>
<dbReference type="STRING" id="1798683.A3C90_04560"/>
<comment type="caution">
    <text evidence="1">The sequence shown here is derived from an EMBL/GenBank/DDBJ whole genome shotgun (WGS) entry which is preliminary data.</text>
</comment>
<dbReference type="Proteomes" id="UP000177457">
    <property type="component" value="Unassembled WGS sequence"/>
</dbReference>
<dbReference type="EMBL" id="MFQE01000039">
    <property type="protein sequence ID" value="OGH71025.1"/>
    <property type="molecule type" value="Genomic_DNA"/>
</dbReference>
<sequence>MTNGEARGRFGQMKQEIDEGRQITERLKEFARAIEFEAELQRLFATAKKIDDAPKRSDVELLGPPEYQRRFGDLLNIVREGRTQQFFIDELAKLEKQYLETTDEKQKEAIAEDVIAYIRRYNIILIQSFRIPNFRFY</sequence>
<gene>
    <name evidence="1" type="ORF">A3C90_04560</name>
</gene>
<organism evidence="1 2">
    <name type="scientific">Candidatus Magasanikbacteria bacterium RIFCSPHIGHO2_02_FULL_51_14</name>
    <dbReference type="NCBI Taxonomy" id="1798683"/>
    <lineage>
        <taxon>Bacteria</taxon>
        <taxon>Candidatus Magasanikiibacteriota</taxon>
    </lineage>
</organism>
<name>A0A1F6MH89_9BACT</name>
<evidence type="ECO:0000313" key="2">
    <source>
        <dbReference type="Proteomes" id="UP000177457"/>
    </source>
</evidence>